<dbReference type="GO" id="GO:0055085">
    <property type="term" value="P:transmembrane transport"/>
    <property type="evidence" value="ECO:0007669"/>
    <property type="project" value="InterPro"/>
</dbReference>
<dbReference type="PROSITE" id="PS50928">
    <property type="entry name" value="ABC_TM1"/>
    <property type="match status" value="1"/>
</dbReference>
<feature type="transmembrane region" description="Helical" evidence="7">
    <location>
        <begin position="98"/>
        <end position="122"/>
    </location>
</feature>
<dbReference type="GO" id="GO:0005886">
    <property type="term" value="C:plasma membrane"/>
    <property type="evidence" value="ECO:0007669"/>
    <property type="project" value="UniProtKB-SubCell"/>
</dbReference>
<keyword evidence="3" id="KW-1003">Cell membrane</keyword>
<name>A0A7S8EAJ2_9CHLR</name>
<evidence type="ECO:0000256" key="6">
    <source>
        <dbReference type="ARBA" id="ARBA00023136"/>
    </source>
</evidence>
<dbReference type="PANTHER" id="PTHR43386:SF1">
    <property type="entry name" value="D,D-DIPEPTIDE TRANSPORT SYSTEM PERMEASE PROTEIN DDPC-RELATED"/>
    <property type="match status" value="1"/>
</dbReference>
<comment type="similarity">
    <text evidence="7">Belongs to the binding-protein-dependent transport system permease family.</text>
</comment>
<evidence type="ECO:0000256" key="5">
    <source>
        <dbReference type="ARBA" id="ARBA00022989"/>
    </source>
</evidence>
<feature type="transmembrane region" description="Helical" evidence="7">
    <location>
        <begin position="158"/>
        <end position="174"/>
    </location>
</feature>
<keyword evidence="4 7" id="KW-0812">Transmembrane</keyword>
<dbReference type="Pfam" id="PF00528">
    <property type="entry name" value="BPD_transp_1"/>
    <property type="match status" value="1"/>
</dbReference>
<dbReference type="InterPro" id="IPR050366">
    <property type="entry name" value="BP-dependent_transpt_permease"/>
</dbReference>
<dbReference type="Pfam" id="PF12911">
    <property type="entry name" value="OppC_N"/>
    <property type="match status" value="1"/>
</dbReference>
<feature type="transmembrane region" description="Helical" evidence="7">
    <location>
        <begin position="32"/>
        <end position="52"/>
    </location>
</feature>
<accession>A0A7S8EAJ2</accession>
<evidence type="ECO:0000256" key="3">
    <source>
        <dbReference type="ARBA" id="ARBA00022475"/>
    </source>
</evidence>
<keyword evidence="5 7" id="KW-1133">Transmembrane helix</keyword>
<comment type="subcellular location">
    <subcellularLocation>
        <location evidence="1 7">Cell membrane</location>
        <topology evidence="1 7">Multi-pass membrane protein</topology>
    </subcellularLocation>
</comment>
<dbReference type="RefSeq" id="WP_195171340.1">
    <property type="nucleotide sequence ID" value="NZ_CP062983.1"/>
</dbReference>
<dbReference type="CDD" id="cd06261">
    <property type="entry name" value="TM_PBP2"/>
    <property type="match status" value="1"/>
</dbReference>
<dbReference type="AlphaFoldDB" id="A0A7S8EAJ2"/>
<evidence type="ECO:0000256" key="2">
    <source>
        <dbReference type="ARBA" id="ARBA00022448"/>
    </source>
</evidence>
<feature type="domain" description="ABC transmembrane type-1" evidence="8">
    <location>
        <begin position="92"/>
        <end position="281"/>
    </location>
</feature>
<gene>
    <name evidence="9" type="ORF">G4Y79_02540</name>
</gene>
<dbReference type="Proteomes" id="UP000594468">
    <property type="component" value="Chromosome"/>
</dbReference>
<evidence type="ECO:0000313" key="9">
    <source>
        <dbReference type="EMBL" id="QPC83273.1"/>
    </source>
</evidence>
<dbReference type="SUPFAM" id="SSF161098">
    <property type="entry name" value="MetI-like"/>
    <property type="match status" value="1"/>
</dbReference>
<evidence type="ECO:0000256" key="4">
    <source>
        <dbReference type="ARBA" id="ARBA00022692"/>
    </source>
</evidence>
<organism evidence="9 10">
    <name type="scientific">Phototrophicus methaneseepsis</name>
    <dbReference type="NCBI Taxonomy" id="2710758"/>
    <lineage>
        <taxon>Bacteria</taxon>
        <taxon>Bacillati</taxon>
        <taxon>Chloroflexota</taxon>
        <taxon>Candidatus Thermofontia</taxon>
        <taxon>Phototrophicales</taxon>
        <taxon>Phototrophicaceae</taxon>
        <taxon>Phototrophicus</taxon>
    </lineage>
</organism>
<reference evidence="9 10" key="1">
    <citation type="submission" date="2020-02" db="EMBL/GenBank/DDBJ databases">
        <authorList>
            <person name="Zheng R.K."/>
            <person name="Sun C.M."/>
        </authorList>
    </citation>
    <scope>NUCLEOTIDE SEQUENCE [LARGE SCALE GENOMIC DNA]</scope>
    <source>
        <strain evidence="10">rifampicinis</strain>
    </source>
</reference>
<dbReference type="Gene3D" id="1.10.3720.10">
    <property type="entry name" value="MetI-like"/>
    <property type="match status" value="1"/>
</dbReference>
<keyword evidence="2 7" id="KW-0813">Transport</keyword>
<evidence type="ECO:0000256" key="7">
    <source>
        <dbReference type="RuleBase" id="RU363032"/>
    </source>
</evidence>
<dbReference type="EMBL" id="CP062983">
    <property type="protein sequence ID" value="QPC83273.1"/>
    <property type="molecule type" value="Genomic_DNA"/>
</dbReference>
<proteinExistence type="inferred from homology"/>
<keyword evidence="10" id="KW-1185">Reference proteome</keyword>
<dbReference type="InterPro" id="IPR000515">
    <property type="entry name" value="MetI-like"/>
</dbReference>
<feature type="transmembrane region" description="Helical" evidence="7">
    <location>
        <begin position="209"/>
        <end position="238"/>
    </location>
</feature>
<feature type="transmembrane region" description="Helical" evidence="7">
    <location>
        <begin position="258"/>
        <end position="281"/>
    </location>
</feature>
<sequence>MTNVSAIEIDRQSTRRGRFESFVRRLLNSRNVVIGGVILLLMILLTTLAPVISTYDPIELNPRARLQPPSAEHLFGTDDFGRDVFTRVLYGGRLSLQVGLISVAIACTIGTTLGILAGYYGGIVDLIIMRLMDVMLAFPGILLALAIVAVLGKSLPNVMIAVGISTIPVFTRIVRGTTLSVKQSDFIVAARALGANNGRIMFRHVLPNVITPIIVVATNGVAGAIISGAALSFLGLGAQPPTPEWGIMLSEGRVYLRAAAWITTFPGLAIMVTVLSINLLGDGLRDALDPRLKK</sequence>
<protein>
    <submittedName>
        <fullName evidence="9">ABC transporter permease</fullName>
    </submittedName>
</protein>
<dbReference type="KEGG" id="pmet:G4Y79_02540"/>
<evidence type="ECO:0000313" key="10">
    <source>
        <dbReference type="Proteomes" id="UP000594468"/>
    </source>
</evidence>
<dbReference type="PANTHER" id="PTHR43386">
    <property type="entry name" value="OLIGOPEPTIDE TRANSPORT SYSTEM PERMEASE PROTEIN APPC"/>
    <property type="match status" value="1"/>
</dbReference>
<dbReference type="InterPro" id="IPR025966">
    <property type="entry name" value="OppC_N"/>
</dbReference>
<evidence type="ECO:0000256" key="1">
    <source>
        <dbReference type="ARBA" id="ARBA00004651"/>
    </source>
</evidence>
<dbReference type="InterPro" id="IPR035906">
    <property type="entry name" value="MetI-like_sf"/>
</dbReference>
<evidence type="ECO:0000259" key="8">
    <source>
        <dbReference type="PROSITE" id="PS50928"/>
    </source>
</evidence>
<keyword evidence="6 7" id="KW-0472">Membrane</keyword>
<feature type="transmembrane region" description="Helical" evidence="7">
    <location>
        <begin position="134"/>
        <end position="152"/>
    </location>
</feature>